<organism evidence="1 2">
    <name type="scientific">Aphis craccivora</name>
    <name type="common">Cowpea aphid</name>
    <dbReference type="NCBI Taxonomy" id="307492"/>
    <lineage>
        <taxon>Eukaryota</taxon>
        <taxon>Metazoa</taxon>
        <taxon>Ecdysozoa</taxon>
        <taxon>Arthropoda</taxon>
        <taxon>Hexapoda</taxon>
        <taxon>Insecta</taxon>
        <taxon>Pterygota</taxon>
        <taxon>Neoptera</taxon>
        <taxon>Paraneoptera</taxon>
        <taxon>Hemiptera</taxon>
        <taxon>Sternorrhyncha</taxon>
        <taxon>Aphidomorpha</taxon>
        <taxon>Aphidoidea</taxon>
        <taxon>Aphididae</taxon>
        <taxon>Aphidini</taxon>
        <taxon>Aphis</taxon>
        <taxon>Aphis</taxon>
    </lineage>
</organism>
<name>A0A6G0VR61_APHCR</name>
<dbReference type="AlphaFoldDB" id="A0A6G0VR61"/>
<reference evidence="1 2" key="1">
    <citation type="submission" date="2019-08" db="EMBL/GenBank/DDBJ databases">
        <title>Whole genome of Aphis craccivora.</title>
        <authorList>
            <person name="Voronova N.V."/>
            <person name="Shulinski R.S."/>
            <person name="Bandarenka Y.V."/>
            <person name="Zhorov D.G."/>
            <person name="Warner D."/>
        </authorList>
    </citation>
    <scope>NUCLEOTIDE SEQUENCE [LARGE SCALE GENOMIC DNA]</scope>
    <source>
        <strain evidence="1">180601</strain>
        <tissue evidence="1">Whole Body</tissue>
    </source>
</reference>
<protein>
    <submittedName>
        <fullName evidence="1">Uncharacterized protein</fullName>
    </submittedName>
</protein>
<proteinExistence type="predicted"/>
<dbReference type="EMBL" id="VUJU01013494">
    <property type="protein sequence ID" value="KAF0704680.1"/>
    <property type="molecule type" value="Genomic_DNA"/>
</dbReference>
<accession>A0A6G0VR61</accession>
<comment type="caution">
    <text evidence="1">The sequence shown here is derived from an EMBL/GenBank/DDBJ whole genome shotgun (WGS) entry which is preliminary data.</text>
</comment>
<evidence type="ECO:0000313" key="2">
    <source>
        <dbReference type="Proteomes" id="UP000478052"/>
    </source>
</evidence>
<evidence type="ECO:0000313" key="1">
    <source>
        <dbReference type="EMBL" id="KAF0704680.1"/>
    </source>
</evidence>
<sequence>MRMKIGNPKPLTKMKFQKLEERLKNAKDRLKSEEISLIETRNGISDLIKAVHKSLLKVDLLDDDEVMNCCTVVVFRCLFAI</sequence>
<keyword evidence="2" id="KW-1185">Reference proteome</keyword>
<dbReference type="Proteomes" id="UP000478052">
    <property type="component" value="Unassembled WGS sequence"/>
</dbReference>
<gene>
    <name evidence="1" type="ORF">FWK35_00026382</name>
</gene>